<evidence type="ECO:0000313" key="6">
    <source>
        <dbReference type="EMBL" id="GAX80859.1"/>
    </source>
</evidence>
<protein>
    <recommendedName>
        <fullName evidence="5">EGF-like domain-containing protein</fullName>
    </recommendedName>
</protein>
<dbReference type="GO" id="GO:0016757">
    <property type="term" value="F:glycosyltransferase activity"/>
    <property type="evidence" value="ECO:0007669"/>
    <property type="project" value="InterPro"/>
</dbReference>
<gene>
    <name evidence="6" type="ORF">CEUSTIGMA_g8294.t1</name>
</gene>
<dbReference type="PROSITE" id="PS50026">
    <property type="entry name" value="EGF_3"/>
    <property type="match status" value="1"/>
</dbReference>
<feature type="domain" description="EGF-like" evidence="5">
    <location>
        <begin position="204"/>
        <end position="237"/>
    </location>
</feature>
<name>A0A250XD85_9CHLO</name>
<organism evidence="6 7">
    <name type="scientific">Chlamydomonas eustigma</name>
    <dbReference type="NCBI Taxonomy" id="1157962"/>
    <lineage>
        <taxon>Eukaryota</taxon>
        <taxon>Viridiplantae</taxon>
        <taxon>Chlorophyta</taxon>
        <taxon>core chlorophytes</taxon>
        <taxon>Chlorophyceae</taxon>
        <taxon>CS clade</taxon>
        <taxon>Chlamydomonadales</taxon>
        <taxon>Chlamydomonadaceae</taxon>
        <taxon>Chlamydomonas</taxon>
    </lineage>
</organism>
<keyword evidence="4" id="KW-0245">EGF-like domain</keyword>
<dbReference type="OrthoDB" id="1924787at2759"/>
<dbReference type="InterPro" id="IPR004263">
    <property type="entry name" value="Exostosin"/>
</dbReference>
<evidence type="ECO:0000259" key="5">
    <source>
        <dbReference type="PROSITE" id="PS50026"/>
    </source>
</evidence>
<keyword evidence="7" id="KW-1185">Reference proteome</keyword>
<evidence type="ECO:0000256" key="3">
    <source>
        <dbReference type="ARBA" id="ARBA00023034"/>
    </source>
</evidence>
<dbReference type="InterPro" id="IPR002049">
    <property type="entry name" value="LE_dom"/>
</dbReference>
<evidence type="ECO:0000256" key="1">
    <source>
        <dbReference type="ARBA" id="ARBA00004323"/>
    </source>
</evidence>
<sequence length="807" mass="90665">MQIVRYSESSTTSDIIFLVFASVGKCVSMRSEFMANVKNFRQIVLLILIRTSFATAAQYNDGYHNKDVPQLRFPAVTIDEYVQAARSLHVFHRKGANQLRFDHAARGMEYLTARDPRDGLAHGPHMLNPRSRNLLEDKASLGTPGDEMWIDGIMEKTEAESLHPKAAENAKQSLIANTKAVISNTSTDVTVGGISLAQQDGYKGGKACAEGCTLRGNCNLEDGRCECQIGFAGPTCNIPLMPACQASQNDLPFWGLFLPKNCECYEQACRFFNCTPGQQKDCQLSLYQTALGRARCYLFDGKPKEEQWSSFPEEGAAGVSWFMYSNDGARKPVAVAEGRKLVNMWGHDKCKAQPLSACPSSCSRRGVCMTECNPKDNRPAWCECHKSWAGPGCEESLVKFCPNACSGRGNCSRGFCHCKPPWFGIDCSRSKANPERPLSIPSRYRLVIYMYELPHSVSSPAVELDDNLPDDISIYSAYNQFLDAFLKDWAVRTEDPWEANLFYIPAFTYSYSSNTGNPAPHLKSVIDYINKTYPFLSRNDGKDHFMWFTGDRGSCYAPSSASSLIKLVHFGLHLSERRQAQPVLDPKPGDPLHGCHHPVRDVVTAPYNDVGYKDAQEVYKQIFQDKGASNRSNLFFFAGGVRANNPLYSGGVRQAVHQLLTELNKTTWLEHSDVVFIDGHTDQYLKLYMNTQFCLAPYGGGFGIRLSIAMVHGCIPVVIQDHVFQPFEDIIPYEEMSVRIAKRDIPDLIPILRAISIEEQRQMRLKMAEHYRAFIWEPVHGGMAYNYTLAALHRRLHSMWSDLYRKS</sequence>
<feature type="disulfide bond" evidence="4">
    <location>
        <begin position="227"/>
        <end position="236"/>
    </location>
</feature>
<dbReference type="Proteomes" id="UP000232323">
    <property type="component" value="Unassembled WGS sequence"/>
</dbReference>
<evidence type="ECO:0000313" key="7">
    <source>
        <dbReference type="Proteomes" id="UP000232323"/>
    </source>
</evidence>
<evidence type="ECO:0000256" key="2">
    <source>
        <dbReference type="ARBA" id="ARBA00010271"/>
    </source>
</evidence>
<dbReference type="EMBL" id="BEGY01000057">
    <property type="protein sequence ID" value="GAX80859.1"/>
    <property type="molecule type" value="Genomic_DNA"/>
</dbReference>
<comment type="caution">
    <text evidence="6">The sequence shown here is derived from an EMBL/GenBank/DDBJ whole genome shotgun (WGS) entry which is preliminary data.</text>
</comment>
<reference evidence="6 7" key="1">
    <citation type="submission" date="2017-08" db="EMBL/GenBank/DDBJ databases">
        <title>Acidophilic green algal genome provides insights into adaptation to an acidic environment.</title>
        <authorList>
            <person name="Hirooka S."/>
            <person name="Hirose Y."/>
            <person name="Kanesaki Y."/>
            <person name="Higuchi S."/>
            <person name="Fujiwara T."/>
            <person name="Onuma R."/>
            <person name="Era A."/>
            <person name="Ohbayashi R."/>
            <person name="Uzuka A."/>
            <person name="Nozaki H."/>
            <person name="Yoshikawa H."/>
            <person name="Miyagishima S.Y."/>
        </authorList>
    </citation>
    <scope>NUCLEOTIDE SEQUENCE [LARGE SCALE GENOMIC DNA]</scope>
    <source>
        <strain evidence="6 7">NIES-2499</strain>
    </source>
</reference>
<comment type="similarity">
    <text evidence="2">Belongs to the glycosyltransferase 47 family.</text>
</comment>
<dbReference type="Gene3D" id="2.10.25.10">
    <property type="entry name" value="Laminin"/>
    <property type="match status" value="1"/>
</dbReference>
<accession>A0A250XD85</accession>
<comment type="caution">
    <text evidence="4">Lacks conserved residue(s) required for the propagation of feature annotation.</text>
</comment>
<dbReference type="InterPro" id="IPR040911">
    <property type="entry name" value="Exostosin_GT47"/>
</dbReference>
<dbReference type="GO" id="GO:0000139">
    <property type="term" value="C:Golgi membrane"/>
    <property type="evidence" value="ECO:0007669"/>
    <property type="project" value="UniProtKB-SubCell"/>
</dbReference>
<dbReference type="PANTHER" id="PTHR11062">
    <property type="entry name" value="EXOSTOSIN HEPARAN SULFATE GLYCOSYLTRANSFERASE -RELATED"/>
    <property type="match status" value="1"/>
</dbReference>
<feature type="disulfide bond" evidence="4">
    <location>
        <begin position="208"/>
        <end position="218"/>
    </location>
</feature>
<evidence type="ECO:0000256" key="4">
    <source>
        <dbReference type="PROSITE-ProRule" id="PRU00076"/>
    </source>
</evidence>
<comment type="subcellular location">
    <subcellularLocation>
        <location evidence="1">Golgi apparatus membrane</location>
        <topology evidence="1">Single-pass type II membrane protein</topology>
    </subcellularLocation>
</comment>
<dbReference type="PROSITE" id="PS00022">
    <property type="entry name" value="EGF_1"/>
    <property type="match status" value="1"/>
</dbReference>
<dbReference type="InterPro" id="IPR000742">
    <property type="entry name" value="EGF"/>
</dbReference>
<dbReference type="Pfam" id="PF03016">
    <property type="entry name" value="Exostosin_GT47"/>
    <property type="match status" value="1"/>
</dbReference>
<dbReference type="CDD" id="cd00055">
    <property type="entry name" value="EGF_Lam"/>
    <property type="match status" value="1"/>
</dbReference>
<keyword evidence="3" id="KW-0333">Golgi apparatus</keyword>
<proteinExistence type="inferred from homology"/>
<dbReference type="PROSITE" id="PS01186">
    <property type="entry name" value="EGF_2"/>
    <property type="match status" value="1"/>
</dbReference>
<dbReference type="AlphaFoldDB" id="A0A250XD85"/>
<dbReference type="PANTHER" id="PTHR11062:SF376">
    <property type="entry name" value="EXOSTOSIN FAMILY PROTEIN"/>
    <property type="match status" value="1"/>
</dbReference>
<keyword evidence="4" id="KW-1015">Disulfide bond</keyword>